<feature type="domain" description="J" evidence="2">
    <location>
        <begin position="748"/>
        <end position="813"/>
    </location>
</feature>
<reference evidence="3" key="1">
    <citation type="submission" date="2022-10" db="EMBL/GenBank/DDBJ databases">
        <title>Tapping the CABI collections for fungal endophytes: first genome assemblies for Collariella, Neodidymelliopsis, Ascochyta clinopodiicola, Didymella pomorum, Didymosphaeria variabile, Neocosmospora piperis and Neocucurbitaria cava.</title>
        <authorList>
            <person name="Hill R."/>
        </authorList>
    </citation>
    <scope>NUCLEOTIDE SEQUENCE</scope>
    <source>
        <strain evidence="3">IMI 356814</strain>
    </source>
</reference>
<gene>
    <name evidence="3" type="ORF">N0V83_006515</name>
</gene>
<feature type="region of interest" description="Disordered" evidence="1">
    <location>
        <begin position="537"/>
        <end position="568"/>
    </location>
</feature>
<dbReference type="OrthoDB" id="3045089at2759"/>
<evidence type="ECO:0000259" key="2">
    <source>
        <dbReference type="PROSITE" id="PS50076"/>
    </source>
</evidence>
<dbReference type="PRINTS" id="PR00625">
    <property type="entry name" value="JDOMAIN"/>
</dbReference>
<accession>A0A9W9CKU6</accession>
<sequence>MPITFGAVGDIISVCLLVKDLVETLDKARGSRPEYQSAIRELWILDRALLEVDLLTRLHGNGATPELRGLCETAKQAATRCKDLISRFHDRIRKYKSSFDEGKSPSIIKNAALQIRWRLEEKDALDQLRVEVAGTSSSLQMLLATASVTLMGISKKQLNDRLDEAKEQTDTKNNQQSAALLTIQSRLEDANRQIESGNSLLGKVSDALRLDWLRQLGSELKALMRRAIATNIATYHAVLSIQAVLPSRLERGMIEEPFILEDPIGRIAPVHLQFVTSWDAFNAILEVRFRDIQGYRKIKQRKYGLQDKSTGRDILQTRRWGGAFLPGQRVEMSLLFETKGSTVNDDAQVSCPGCQATSVGGNEADIQCERCGMWFRRITVIREIEPPPPVPLPKPWTAKPEFGKSTLAFQLVGPLKPGRKRTSPDDLEGEEEAREFKRVRIIQAKEQIKVRKFGQNGQGNEYTTFSKLQIPEPAKKTLWRDSKTLDAALSATSHLSELEKFRQQMSVLKPRSDNKNVGEALEQVSLSRAIFADPADLEPKPKFQETSTRESDEIAQSEESSPFPSEFSRRNAIDMGGLPRYQRPLFSTGPLFEWKYASTITQELQDVYRPRAPPVDLRLYDLLELPYWGVPTSIIVRAYKHRVRECLSCGSLNTACAAAAEQLNGVLDLVLETLTNARKREEYHRTGRVTSNLLEHLFPFIQDAVSSGRLVEAVEKLCRCGTPCRKVWMIWEIEDVQQVDIRSIKPWYYYSVLGLPPDTTQEQIRREYRLLAIRNHPDKNRDDEAASKRFQEISEAYEILGDELNRSLYDVTGAIPRHLRKKISV</sequence>
<dbReference type="InterPro" id="IPR001623">
    <property type="entry name" value="DnaJ_domain"/>
</dbReference>
<evidence type="ECO:0000313" key="4">
    <source>
        <dbReference type="Proteomes" id="UP001140560"/>
    </source>
</evidence>
<dbReference type="Pfam" id="PF22893">
    <property type="entry name" value="ULD_2"/>
    <property type="match status" value="1"/>
</dbReference>
<dbReference type="PANTHER" id="PTHR38886:SF1">
    <property type="entry name" value="NACHT-NTPASE AND P-LOOP NTPASES N-TERMINAL DOMAIN-CONTAINING PROTEIN"/>
    <property type="match status" value="1"/>
</dbReference>
<dbReference type="Pfam" id="PF00226">
    <property type="entry name" value="DnaJ"/>
    <property type="match status" value="1"/>
</dbReference>
<evidence type="ECO:0000313" key="3">
    <source>
        <dbReference type="EMBL" id="KAJ4368159.1"/>
    </source>
</evidence>
<dbReference type="Proteomes" id="UP001140560">
    <property type="component" value="Unassembled WGS sequence"/>
</dbReference>
<feature type="compositionally biased region" description="Low complexity" evidence="1">
    <location>
        <begin position="557"/>
        <end position="566"/>
    </location>
</feature>
<dbReference type="EMBL" id="JAPEUY010000011">
    <property type="protein sequence ID" value="KAJ4368159.1"/>
    <property type="molecule type" value="Genomic_DNA"/>
</dbReference>
<name>A0A9W9CKU6_9PLEO</name>
<comment type="caution">
    <text evidence="3">The sequence shown here is derived from an EMBL/GenBank/DDBJ whole genome shotgun (WGS) entry which is preliminary data.</text>
</comment>
<dbReference type="AlphaFoldDB" id="A0A9W9CKU6"/>
<protein>
    <recommendedName>
        <fullName evidence="2">J domain-containing protein</fullName>
    </recommendedName>
</protein>
<dbReference type="SMART" id="SM00271">
    <property type="entry name" value="DnaJ"/>
    <property type="match status" value="1"/>
</dbReference>
<dbReference type="PANTHER" id="PTHR38886">
    <property type="entry name" value="SESA DOMAIN-CONTAINING PROTEIN"/>
    <property type="match status" value="1"/>
</dbReference>
<dbReference type="InterPro" id="IPR036869">
    <property type="entry name" value="J_dom_sf"/>
</dbReference>
<evidence type="ECO:0000256" key="1">
    <source>
        <dbReference type="SAM" id="MobiDB-lite"/>
    </source>
</evidence>
<feature type="compositionally biased region" description="Basic and acidic residues" evidence="1">
    <location>
        <begin position="537"/>
        <end position="552"/>
    </location>
</feature>
<dbReference type="InterPro" id="IPR054464">
    <property type="entry name" value="ULD_fung"/>
</dbReference>
<dbReference type="Gene3D" id="1.10.287.110">
    <property type="entry name" value="DnaJ domain"/>
    <property type="match status" value="1"/>
</dbReference>
<keyword evidence="4" id="KW-1185">Reference proteome</keyword>
<dbReference type="SUPFAM" id="SSF46565">
    <property type="entry name" value="Chaperone J-domain"/>
    <property type="match status" value="1"/>
</dbReference>
<organism evidence="3 4">
    <name type="scientific">Neocucurbitaria cava</name>
    <dbReference type="NCBI Taxonomy" id="798079"/>
    <lineage>
        <taxon>Eukaryota</taxon>
        <taxon>Fungi</taxon>
        <taxon>Dikarya</taxon>
        <taxon>Ascomycota</taxon>
        <taxon>Pezizomycotina</taxon>
        <taxon>Dothideomycetes</taxon>
        <taxon>Pleosporomycetidae</taxon>
        <taxon>Pleosporales</taxon>
        <taxon>Pleosporineae</taxon>
        <taxon>Cucurbitariaceae</taxon>
        <taxon>Neocucurbitaria</taxon>
    </lineage>
</organism>
<dbReference type="CDD" id="cd06257">
    <property type="entry name" value="DnaJ"/>
    <property type="match status" value="1"/>
</dbReference>
<dbReference type="PROSITE" id="PS00636">
    <property type="entry name" value="DNAJ_1"/>
    <property type="match status" value="1"/>
</dbReference>
<dbReference type="InterPro" id="IPR018253">
    <property type="entry name" value="DnaJ_domain_CS"/>
</dbReference>
<dbReference type="PROSITE" id="PS50076">
    <property type="entry name" value="DNAJ_2"/>
    <property type="match status" value="1"/>
</dbReference>
<proteinExistence type="predicted"/>